<dbReference type="Pfam" id="PF00672">
    <property type="entry name" value="HAMP"/>
    <property type="match status" value="1"/>
</dbReference>
<evidence type="ECO:0000256" key="7">
    <source>
        <dbReference type="SAM" id="Phobius"/>
    </source>
</evidence>
<evidence type="ECO:0000256" key="3">
    <source>
        <dbReference type="ARBA" id="ARBA00023136"/>
    </source>
</evidence>
<dbReference type="Pfam" id="PF12729">
    <property type="entry name" value="4HB_MCP_1"/>
    <property type="match status" value="1"/>
</dbReference>
<dbReference type="Proteomes" id="UP000293846">
    <property type="component" value="Unassembled WGS sequence"/>
</dbReference>
<dbReference type="GO" id="GO:0007165">
    <property type="term" value="P:signal transduction"/>
    <property type="evidence" value="ECO:0007669"/>
    <property type="project" value="UniProtKB-KW"/>
</dbReference>
<comment type="caution">
    <text evidence="10">The sequence shown here is derived from an EMBL/GenBank/DDBJ whole genome shotgun (WGS) entry which is preliminary data.</text>
</comment>
<dbReference type="InterPro" id="IPR024478">
    <property type="entry name" value="HlyB_4HB_MCP"/>
</dbReference>
<proteinExistence type="inferred from homology"/>
<evidence type="ECO:0000313" key="11">
    <source>
        <dbReference type="Proteomes" id="UP000293846"/>
    </source>
</evidence>
<dbReference type="STRING" id="1742358.GCA_001439605_00047"/>
<name>A0A4R1ARQ0_9BACI</name>
<dbReference type="Gene3D" id="1.10.287.950">
    <property type="entry name" value="Methyl-accepting chemotaxis protein"/>
    <property type="match status" value="1"/>
</dbReference>
<dbReference type="Gene3D" id="6.10.340.10">
    <property type="match status" value="1"/>
</dbReference>
<evidence type="ECO:0000256" key="4">
    <source>
        <dbReference type="ARBA" id="ARBA00023224"/>
    </source>
</evidence>
<keyword evidence="4 6" id="KW-0807">Transducer</keyword>
<feature type="transmembrane region" description="Helical" evidence="7">
    <location>
        <begin position="20"/>
        <end position="39"/>
    </location>
</feature>
<evidence type="ECO:0000256" key="5">
    <source>
        <dbReference type="ARBA" id="ARBA00029447"/>
    </source>
</evidence>
<dbReference type="GO" id="GO:0006935">
    <property type="term" value="P:chemotaxis"/>
    <property type="evidence" value="ECO:0007669"/>
    <property type="project" value="InterPro"/>
</dbReference>
<organism evidence="10 11">
    <name type="scientific">Cytobacillus praedii</name>
    <dbReference type="NCBI Taxonomy" id="1742358"/>
    <lineage>
        <taxon>Bacteria</taxon>
        <taxon>Bacillati</taxon>
        <taxon>Bacillota</taxon>
        <taxon>Bacilli</taxon>
        <taxon>Bacillales</taxon>
        <taxon>Bacillaceae</taxon>
        <taxon>Cytobacillus</taxon>
    </lineage>
</organism>
<keyword evidence="2" id="KW-1003">Cell membrane</keyword>
<dbReference type="PROSITE" id="PS50111">
    <property type="entry name" value="CHEMOTAXIS_TRANSDUC_2"/>
    <property type="match status" value="1"/>
</dbReference>
<dbReference type="InterPro" id="IPR004090">
    <property type="entry name" value="Chemotax_Me-accpt_rcpt"/>
</dbReference>
<dbReference type="Pfam" id="PF00015">
    <property type="entry name" value="MCPsignal"/>
    <property type="match status" value="1"/>
</dbReference>
<evidence type="ECO:0000256" key="1">
    <source>
        <dbReference type="ARBA" id="ARBA00004236"/>
    </source>
</evidence>
<keyword evidence="3 7" id="KW-0472">Membrane</keyword>
<dbReference type="PRINTS" id="PR00260">
    <property type="entry name" value="CHEMTRNSDUCR"/>
</dbReference>
<comment type="similarity">
    <text evidence="5">Belongs to the methyl-accepting chemotaxis (MCP) protein family.</text>
</comment>
<dbReference type="EMBL" id="SJTH01000027">
    <property type="protein sequence ID" value="TCJ02774.1"/>
    <property type="molecule type" value="Genomic_DNA"/>
</dbReference>
<feature type="domain" description="HAMP" evidence="9">
    <location>
        <begin position="219"/>
        <end position="272"/>
    </location>
</feature>
<accession>A0A4R1ARQ0</accession>
<comment type="subcellular location">
    <subcellularLocation>
        <location evidence="1">Cell membrane</location>
    </subcellularLocation>
</comment>
<evidence type="ECO:0000259" key="9">
    <source>
        <dbReference type="PROSITE" id="PS50885"/>
    </source>
</evidence>
<dbReference type="OrthoDB" id="107771at2"/>
<protein>
    <submittedName>
        <fullName evidence="10">Methyl-accepting chemotaxis protein</fullName>
    </submittedName>
</protein>
<dbReference type="GO" id="GO:0005886">
    <property type="term" value="C:plasma membrane"/>
    <property type="evidence" value="ECO:0007669"/>
    <property type="project" value="UniProtKB-SubCell"/>
</dbReference>
<dbReference type="CDD" id="cd06225">
    <property type="entry name" value="HAMP"/>
    <property type="match status" value="1"/>
</dbReference>
<dbReference type="InterPro" id="IPR004089">
    <property type="entry name" value="MCPsignal_dom"/>
</dbReference>
<feature type="transmembrane region" description="Helical" evidence="7">
    <location>
        <begin position="196"/>
        <end position="217"/>
    </location>
</feature>
<dbReference type="PANTHER" id="PTHR32089">
    <property type="entry name" value="METHYL-ACCEPTING CHEMOTAXIS PROTEIN MCPB"/>
    <property type="match status" value="1"/>
</dbReference>
<dbReference type="AlphaFoldDB" id="A0A4R1ARQ0"/>
<dbReference type="SMART" id="SM00304">
    <property type="entry name" value="HAMP"/>
    <property type="match status" value="1"/>
</dbReference>
<dbReference type="SUPFAM" id="SSF58104">
    <property type="entry name" value="Methyl-accepting chemotaxis protein (MCP) signaling domain"/>
    <property type="match status" value="1"/>
</dbReference>
<dbReference type="PANTHER" id="PTHR32089:SF112">
    <property type="entry name" value="LYSOZYME-LIKE PROTEIN-RELATED"/>
    <property type="match status" value="1"/>
</dbReference>
<reference evidence="10 11" key="1">
    <citation type="submission" date="2019-03" db="EMBL/GenBank/DDBJ databases">
        <authorList>
            <person name="Jensen L."/>
            <person name="Storgaard J."/>
            <person name="Sulaj E."/>
            <person name="Schramm A."/>
            <person name="Marshall I.P.G."/>
        </authorList>
    </citation>
    <scope>NUCLEOTIDE SEQUENCE [LARGE SCALE GENOMIC DNA]</scope>
    <source>
        <strain evidence="10 11">2017H2G3</strain>
    </source>
</reference>
<sequence length="578" mass="63854">MWFCVGGDVYMQHLSVGKKIMTGFGVVLVLLVVFALVAINRMFHMQEKTTSIVDEWMPSVELINSIGFQTEHVITLSLRYIQSDDGQEKEMLKKERKNFIDQAETTMASYKKLLTSKETKENFDELTYKWAFFIKVNEETLKLSDKGKAEFAYLYFKKSAMAFDSMKQNLDHLVSINTMGAEQAGKDSEKVFDQTVITIITCIIISLILGIGAALFITRMIAKPLRLVTNRIDEISKGNLSIPSIELNSKDEIGVLAKSVNEMKNSLHKIVTEVVNVSGFVNKQSDELTVSSEEVKQGSQQIATTMHELAYGAEEQANSASESARAVEDVNVQIKQADLAGKNLKAASDEVLVKAHEGRKLMNESVHQIEKISQIVTESMDKVVKLDMKNDNIYQLVHVIQDVAAQTNLLALNAAIEAARAGEFGKGFAVVADEVRKLAEQVSNSVQDITHITQDIQNDSKLVVETLQNGVIQSEIGNKQIKTTGETFHTISDLVQMMVQQIDQVSANLDQIQQGSEQLSAFSEEISAVTEQSAAGVQEASASAEQQVASMETIAQSSESLKALSAQLESLVKHFKVQ</sequence>
<dbReference type="SMART" id="SM00283">
    <property type="entry name" value="MA"/>
    <property type="match status" value="1"/>
</dbReference>
<evidence type="ECO:0000259" key="8">
    <source>
        <dbReference type="PROSITE" id="PS50111"/>
    </source>
</evidence>
<evidence type="ECO:0000256" key="6">
    <source>
        <dbReference type="PROSITE-ProRule" id="PRU00284"/>
    </source>
</evidence>
<keyword evidence="11" id="KW-1185">Reference proteome</keyword>
<dbReference type="GO" id="GO:0004888">
    <property type="term" value="F:transmembrane signaling receptor activity"/>
    <property type="evidence" value="ECO:0007669"/>
    <property type="project" value="InterPro"/>
</dbReference>
<evidence type="ECO:0000313" key="10">
    <source>
        <dbReference type="EMBL" id="TCJ02774.1"/>
    </source>
</evidence>
<feature type="domain" description="Methyl-accepting transducer" evidence="8">
    <location>
        <begin position="291"/>
        <end position="534"/>
    </location>
</feature>
<dbReference type="PROSITE" id="PS50885">
    <property type="entry name" value="HAMP"/>
    <property type="match status" value="1"/>
</dbReference>
<gene>
    <name evidence="10" type="ORF">E0Y62_17920</name>
</gene>
<keyword evidence="7" id="KW-0812">Transmembrane</keyword>
<evidence type="ECO:0000256" key="2">
    <source>
        <dbReference type="ARBA" id="ARBA00022475"/>
    </source>
</evidence>
<keyword evidence="7" id="KW-1133">Transmembrane helix</keyword>
<dbReference type="InterPro" id="IPR003660">
    <property type="entry name" value="HAMP_dom"/>
</dbReference>